<dbReference type="EMBL" id="CDMY01000022">
    <property type="protein sequence ID" value="CEL91785.1"/>
    <property type="molecule type" value="Genomic_DNA"/>
</dbReference>
<organism evidence="9 10">
    <name type="scientific">Vitrella brassicaformis (strain CCMP3155)</name>
    <dbReference type="NCBI Taxonomy" id="1169540"/>
    <lineage>
        <taxon>Eukaryota</taxon>
        <taxon>Sar</taxon>
        <taxon>Alveolata</taxon>
        <taxon>Colpodellida</taxon>
        <taxon>Vitrellaceae</taxon>
        <taxon>Vitrella</taxon>
    </lineage>
</organism>
<evidence type="ECO:0000256" key="5">
    <source>
        <dbReference type="ARBA" id="ARBA00023136"/>
    </source>
</evidence>
<evidence type="ECO:0000313" key="10">
    <source>
        <dbReference type="Proteomes" id="UP000041254"/>
    </source>
</evidence>
<dbReference type="VEuPathDB" id="CryptoDB:Vbra_19988"/>
<feature type="transmembrane region" description="Helical" evidence="7">
    <location>
        <begin position="391"/>
        <end position="413"/>
    </location>
</feature>
<keyword evidence="5 7" id="KW-0472">Membrane</keyword>
<reference evidence="9 10" key="1">
    <citation type="submission" date="2014-11" db="EMBL/GenBank/DDBJ databases">
        <authorList>
            <person name="Zhu J."/>
            <person name="Qi W."/>
            <person name="Song R."/>
        </authorList>
    </citation>
    <scope>NUCLEOTIDE SEQUENCE [LARGE SCALE GENOMIC DNA]</scope>
</reference>
<gene>
    <name evidence="9" type="ORF">Vbra_19988</name>
</gene>
<dbReference type="PANTHER" id="PTHR21706">
    <property type="entry name" value="TRANSMEMBRANE PROTEIN 65"/>
    <property type="match status" value="1"/>
</dbReference>
<dbReference type="PANTHER" id="PTHR21706:SF15">
    <property type="entry name" value="TRANSMEMBRANE PROTEIN 65"/>
    <property type="match status" value="1"/>
</dbReference>
<feature type="compositionally biased region" description="Basic residues" evidence="6">
    <location>
        <begin position="111"/>
        <end position="120"/>
    </location>
</feature>
<evidence type="ECO:0000256" key="4">
    <source>
        <dbReference type="ARBA" id="ARBA00022989"/>
    </source>
</evidence>
<evidence type="ECO:0000256" key="6">
    <source>
        <dbReference type="SAM" id="MobiDB-lite"/>
    </source>
</evidence>
<evidence type="ECO:0000256" key="3">
    <source>
        <dbReference type="ARBA" id="ARBA00022837"/>
    </source>
</evidence>
<dbReference type="GO" id="GO:0005509">
    <property type="term" value="F:calcium ion binding"/>
    <property type="evidence" value="ECO:0007669"/>
    <property type="project" value="InterPro"/>
</dbReference>
<comment type="subcellular location">
    <subcellularLocation>
        <location evidence="1">Membrane</location>
        <topology evidence="1">Multi-pass membrane protein</topology>
    </subcellularLocation>
</comment>
<dbReference type="GO" id="GO:0016020">
    <property type="term" value="C:membrane"/>
    <property type="evidence" value="ECO:0007669"/>
    <property type="project" value="UniProtKB-SubCell"/>
</dbReference>
<dbReference type="InterPro" id="IPR002048">
    <property type="entry name" value="EF_hand_dom"/>
</dbReference>
<dbReference type="Proteomes" id="UP000041254">
    <property type="component" value="Unassembled WGS sequence"/>
</dbReference>
<keyword evidence="10" id="KW-1185">Reference proteome</keyword>
<evidence type="ECO:0000256" key="2">
    <source>
        <dbReference type="ARBA" id="ARBA00022692"/>
    </source>
</evidence>
<dbReference type="Pfam" id="PF10507">
    <property type="entry name" value="TMEM65"/>
    <property type="match status" value="1"/>
</dbReference>
<sequence length="463" mass="50035">MRRLARDLRLARPSRDELWSHYRRRPHRHVSIPAAKSTPSHGHQQLPLLRLHHRQQRGSAPCPFPDDGRLMTEAAWTTLSSRPVTAPGVQLSAAEAPCASRAPRSPLPPSLHHHHPPRRWPVHHRCHGTFVSRRLMSSSSAAAERRGEPDADTDEGATPFRERLAGDVGVSSEHDAKRLVLGLSSDERLMFERALVKVREDEAWRARKGGGQLHPVEHECQADQIFQTIDDNKDGFVSRREFRNFYNSIVLPAREVQQAKVSELNHQLNQLKAWRDRQGEGAHAAPGADGSAGEGITSNQLALVLIRGMIPYIGFGLCDNALMLVAGEWIDKTAGAAFCLSTLASAGFGNLISCATGVVTGGFIERFSYQIGVPSPNLTPQQAESQSVKNLHIIGSVLGICVGCFIGMFPLYFLPTANGNGHGNGGHGSGRGHCTLDNAAVKAGDDECAKAAAGAAAAAAAEK</sequence>
<keyword evidence="4 7" id="KW-1133">Transmembrane helix</keyword>
<dbReference type="SUPFAM" id="SSF47473">
    <property type="entry name" value="EF-hand"/>
    <property type="match status" value="1"/>
</dbReference>
<dbReference type="Gene3D" id="1.10.238.10">
    <property type="entry name" value="EF-hand"/>
    <property type="match status" value="1"/>
</dbReference>
<evidence type="ECO:0000313" key="9">
    <source>
        <dbReference type="EMBL" id="CEL91785.1"/>
    </source>
</evidence>
<dbReference type="PROSITE" id="PS50222">
    <property type="entry name" value="EF_HAND_2"/>
    <property type="match status" value="1"/>
</dbReference>
<dbReference type="InterPro" id="IPR018247">
    <property type="entry name" value="EF_Hand_1_Ca_BS"/>
</dbReference>
<name>A0A0G4E880_VITBC</name>
<keyword evidence="2 7" id="KW-0812">Transmembrane</keyword>
<feature type="region of interest" description="Disordered" evidence="6">
    <location>
        <begin position="134"/>
        <end position="158"/>
    </location>
</feature>
<dbReference type="PROSITE" id="PS00018">
    <property type="entry name" value="EF_HAND_1"/>
    <property type="match status" value="1"/>
</dbReference>
<accession>A0A0G4E880</accession>
<evidence type="ECO:0000256" key="1">
    <source>
        <dbReference type="ARBA" id="ARBA00004141"/>
    </source>
</evidence>
<dbReference type="AlphaFoldDB" id="A0A0G4E880"/>
<feature type="region of interest" description="Disordered" evidence="6">
    <location>
        <begin position="96"/>
        <end position="120"/>
    </location>
</feature>
<keyword evidence="3" id="KW-0106">Calcium</keyword>
<dbReference type="SMART" id="SM00054">
    <property type="entry name" value="EFh"/>
    <property type="match status" value="1"/>
</dbReference>
<dbReference type="InterPro" id="IPR019537">
    <property type="entry name" value="TMEM65"/>
</dbReference>
<dbReference type="InParanoid" id="A0A0G4E880"/>
<proteinExistence type="predicted"/>
<dbReference type="GO" id="GO:0005739">
    <property type="term" value="C:mitochondrion"/>
    <property type="evidence" value="ECO:0007669"/>
    <property type="project" value="TreeGrafter"/>
</dbReference>
<feature type="domain" description="EF-hand" evidence="8">
    <location>
        <begin position="217"/>
        <end position="252"/>
    </location>
</feature>
<protein>
    <recommendedName>
        <fullName evidence="8">EF-hand domain-containing protein</fullName>
    </recommendedName>
</protein>
<dbReference type="OrthoDB" id="348903at2759"/>
<evidence type="ECO:0000256" key="7">
    <source>
        <dbReference type="SAM" id="Phobius"/>
    </source>
</evidence>
<dbReference type="InterPro" id="IPR011992">
    <property type="entry name" value="EF-hand-dom_pair"/>
</dbReference>
<evidence type="ECO:0000259" key="8">
    <source>
        <dbReference type="PROSITE" id="PS50222"/>
    </source>
</evidence>